<dbReference type="GO" id="GO:0005634">
    <property type="term" value="C:nucleus"/>
    <property type="evidence" value="ECO:0007669"/>
    <property type="project" value="InterPro"/>
</dbReference>
<feature type="domain" description="Histone acetyl transferase HAT1 N-terminal" evidence="7">
    <location>
        <begin position="23"/>
        <end position="186"/>
    </location>
</feature>
<dbReference type="Pfam" id="PF10394">
    <property type="entry name" value="Hat1_N"/>
    <property type="match status" value="1"/>
</dbReference>
<sequence length="408" mass="48026">MSEEGPSNSNVGEDSEMAVYRKEAVNVVNFKFVYDKDDLESDKGINFKPEMAHQIFGESESIFGYRSLSINLNYWHNSCRCYLDIESSGKIVNDHMKADDIVKSLNPWLPENFTSSYDDFIDMMDSEDHEQIFGEVIKTFKDEKEMTQFPDHHIKATYKITKNNVDNEDFKDFHARFETFIVWFIDAANFIDLDDDRWLIFYVYEEFEHPIKKKLYRSPLGFCTVYKFYAYPNNIRPRISQFFILPSHQRRGLGTVLYETVASTLRDMSNVIDLTVEEPTTSFQKIRDLDDCFLVHKELSEKKIDFFSAQSHDIFKIAKKNKIARRQTQRVYDILECIRERISNNNEKQSSRASKRFCNMNRAAVSIQVEKGAMVDAEHKRYLEDIEPSVKYLQKKLKDKLNTILAKN</sequence>
<dbReference type="InterPro" id="IPR017380">
    <property type="entry name" value="Hist_AcTrfase_B-typ_cat-su"/>
</dbReference>
<evidence type="ECO:0000256" key="3">
    <source>
        <dbReference type="ARBA" id="ARBA00022679"/>
    </source>
</evidence>
<dbReference type="EMBL" id="JAACXV010000391">
    <property type="protein sequence ID" value="KAF7278696.1"/>
    <property type="molecule type" value="Genomic_DNA"/>
</dbReference>
<dbReference type="Pfam" id="PF00583">
    <property type="entry name" value="Acetyltransf_1"/>
    <property type="match status" value="1"/>
</dbReference>
<reference evidence="8" key="1">
    <citation type="submission" date="2020-08" db="EMBL/GenBank/DDBJ databases">
        <title>Genome sequencing and assembly of the red palm weevil Rhynchophorus ferrugineus.</title>
        <authorList>
            <person name="Dias G.B."/>
            <person name="Bergman C.M."/>
            <person name="Manee M."/>
        </authorList>
    </citation>
    <scope>NUCLEOTIDE SEQUENCE</scope>
    <source>
        <strain evidence="8">AA-2017</strain>
        <tissue evidence="8">Whole larva</tissue>
    </source>
</reference>
<proteinExistence type="inferred from homology"/>
<evidence type="ECO:0000313" key="9">
    <source>
        <dbReference type="Proteomes" id="UP000625711"/>
    </source>
</evidence>
<evidence type="ECO:0000256" key="5">
    <source>
        <dbReference type="ARBA" id="ARBA00048017"/>
    </source>
</evidence>
<dbReference type="InterPro" id="IPR019467">
    <property type="entry name" value="Hat1_N"/>
</dbReference>
<protein>
    <recommendedName>
        <fullName evidence="2">histone acetyltransferase</fullName>
        <ecNumber evidence="2">2.3.1.48</ecNumber>
    </recommendedName>
</protein>
<evidence type="ECO:0000259" key="6">
    <source>
        <dbReference type="Pfam" id="PF00583"/>
    </source>
</evidence>
<dbReference type="AlphaFoldDB" id="A0A834MBC4"/>
<keyword evidence="4" id="KW-0012">Acyltransferase</keyword>
<keyword evidence="9" id="KW-1185">Reference proteome</keyword>
<name>A0A834MBC4_RHYFE</name>
<dbReference type="InterPro" id="IPR037113">
    <property type="entry name" value="Hat1_N_sf"/>
</dbReference>
<dbReference type="Proteomes" id="UP000625711">
    <property type="component" value="Unassembled WGS sequence"/>
</dbReference>
<dbReference type="InterPro" id="IPR000182">
    <property type="entry name" value="GNAT_dom"/>
</dbReference>
<dbReference type="PANTHER" id="PTHR12046">
    <property type="entry name" value="HISTONE ACETYLTRANSFERASE TYPE B CATALYTIC SUBUNIT"/>
    <property type="match status" value="1"/>
</dbReference>
<evidence type="ECO:0000313" key="8">
    <source>
        <dbReference type="EMBL" id="KAF7278696.1"/>
    </source>
</evidence>
<dbReference type="SUPFAM" id="SSF55729">
    <property type="entry name" value="Acyl-CoA N-acyltransferases (Nat)"/>
    <property type="match status" value="1"/>
</dbReference>
<dbReference type="GO" id="GO:0031509">
    <property type="term" value="P:subtelomeric heterochromatin formation"/>
    <property type="evidence" value="ECO:0007669"/>
    <property type="project" value="InterPro"/>
</dbReference>
<comment type="similarity">
    <text evidence="1">Belongs to the HAT1 family.</text>
</comment>
<evidence type="ECO:0000256" key="1">
    <source>
        <dbReference type="ARBA" id="ARBA00010543"/>
    </source>
</evidence>
<dbReference type="InterPro" id="IPR016181">
    <property type="entry name" value="Acyl_CoA_acyltransferase"/>
</dbReference>
<dbReference type="OrthoDB" id="10253098at2759"/>
<comment type="catalytic activity">
    <reaction evidence="5">
        <text>L-lysyl-[protein] + acetyl-CoA = N(6)-acetyl-L-lysyl-[protein] + CoA + H(+)</text>
        <dbReference type="Rhea" id="RHEA:45948"/>
        <dbReference type="Rhea" id="RHEA-COMP:9752"/>
        <dbReference type="Rhea" id="RHEA-COMP:10731"/>
        <dbReference type="ChEBI" id="CHEBI:15378"/>
        <dbReference type="ChEBI" id="CHEBI:29969"/>
        <dbReference type="ChEBI" id="CHEBI:57287"/>
        <dbReference type="ChEBI" id="CHEBI:57288"/>
        <dbReference type="ChEBI" id="CHEBI:61930"/>
        <dbReference type="EC" id="2.3.1.48"/>
    </reaction>
</comment>
<feature type="domain" description="N-acetyltransferase" evidence="6">
    <location>
        <begin position="217"/>
        <end position="279"/>
    </location>
</feature>
<evidence type="ECO:0000256" key="2">
    <source>
        <dbReference type="ARBA" id="ARBA00013184"/>
    </source>
</evidence>
<comment type="caution">
    <text evidence="8">The sequence shown here is derived from an EMBL/GenBank/DDBJ whole genome shotgun (WGS) entry which is preliminary data.</text>
</comment>
<accession>A0A834MBC4</accession>
<organism evidence="8 9">
    <name type="scientific">Rhynchophorus ferrugineus</name>
    <name type="common">Red palm weevil</name>
    <name type="synonym">Curculio ferrugineus</name>
    <dbReference type="NCBI Taxonomy" id="354439"/>
    <lineage>
        <taxon>Eukaryota</taxon>
        <taxon>Metazoa</taxon>
        <taxon>Ecdysozoa</taxon>
        <taxon>Arthropoda</taxon>
        <taxon>Hexapoda</taxon>
        <taxon>Insecta</taxon>
        <taxon>Pterygota</taxon>
        <taxon>Neoptera</taxon>
        <taxon>Endopterygota</taxon>
        <taxon>Coleoptera</taxon>
        <taxon>Polyphaga</taxon>
        <taxon>Cucujiformia</taxon>
        <taxon>Curculionidae</taxon>
        <taxon>Dryophthorinae</taxon>
        <taxon>Rhynchophorus</taxon>
    </lineage>
</organism>
<dbReference type="GO" id="GO:0000781">
    <property type="term" value="C:chromosome, telomeric region"/>
    <property type="evidence" value="ECO:0007669"/>
    <property type="project" value="GOC"/>
</dbReference>
<evidence type="ECO:0000259" key="7">
    <source>
        <dbReference type="Pfam" id="PF10394"/>
    </source>
</evidence>
<dbReference type="Gene3D" id="3.40.630.30">
    <property type="match status" value="1"/>
</dbReference>
<keyword evidence="3" id="KW-0808">Transferase</keyword>
<gene>
    <name evidence="8" type="ORF">GWI33_008074</name>
</gene>
<dbReference type="GO" id="GO:0004402">
    <property type="term" value="F:histone acetyltransferase activity"/>
    <property type="evidence" value="ECO:0007669"/>
    <property type="project" value="InterPro"/>
</dbReference>
<dbReference type="EC" id="2.3.1.48" evidence="2"/>
<evidence type="ECO:0000256" key="4">
    <source>
        <dbReference type="ARBA" id="ARBA00023315"/>
    </source>
</evidence>
<dbReference type="CDD" id="cd04301">
    <property type="entry name" value="NAT_SF"/>
    <property type="match status" value="1"/>
</dbReference>
<dbReference type="Gene3D" id="3.90.360.10">
    <property type="entry name" value="Histone acetyl transferase 1 (HAT1), N-terminal domain"/>
    <property type="match status" value="1"/>
</dbReference>